<dbReference type="PANTHER" id="PTHR36710">
    <property type="entry name" value="PECTINESTERASE INHIBITOR-LIKE"/>
    <property type="match status" value="1"/>
</dbReference>
<evidence type="ECO:0000256" key="4">
    <source>
        <dbReference type="SAM" id="SignalP"/>
    </source>
</evidence>
<dbReference type="InterPro" id="IPR006501">
    <property type="entry name" value="Pectinesterase_inhib_dom"/>
</dbReference>
<evidence type="ECO:0000256" key="2">
    <source>
        <dbReference type="ARBA" id="ARBA00023157"/>
    </source>
</evidence>
<evidence type="ECO:0000313" key="6">
    <source>
        <dbReference type="EMBL" id="KAK9984374.1"/>
    </source>
</evidence>
<dbReference type="Proteomes" id="UP001459277">
    <property type="component" value="Unassembled WGS sequence"/>
</dbReference>
<reference evidence="6 7" key="1">
    <citation type="submission" date="2024-01" db="EMBL/GenBank/DDBJ databases">
        <title>A telomere-to-telomere, gap-free genome of sweet tea (Lithocarpus litseifolius).</title>
        <authorList>
            <person name="Zhou J."/>
        </authorList>
    </citation>
    <scope>NUCLEOTIDE SEQUENCE [LARGE SCALE GENOMIC DNA]</scope>
    <source>
        <strain evidence="6">Zhou-2022a</strain>
        <tissue evidence="6">Leaf</tissue>
    </source>
</reference>
<comment type="caution">
    <text evidence="6">The sequence shown here is derived from an EMBL/GenBank/DDBJ whole genome shotgun (WGS) entry which is preliminary data.</text>
</comment>
<dbReference type="SUPFAM" id="SSF101148">
    <property type="entry name" value="Plant invertase/pectin methylesterase inhibitor"/>
    <property type="match status" value="1"/>
</dbReference>
<organism evidence="6 7">
    <name type="scientific">Lithocarpus litseifolius</name>
    <dbReference type="NCBI Taxonomy" id="425828"/>
    <lineage>
        <taxon>Eukaryota</taxon>
        <taxon>Viridiplantae</taxon>
        <taxon>Streptophyta</taxon>
        <taxon>Embryophyta</taxon>
        <taxon>Tracheophyta</taxon>
        <taxon>Spermatophyta</taxon>
        <taxon>Magnoliopsida</taxon>
        <taxon>eudicotyledons</taxon>
        <taxon>Gunneridae</taxon>
        <taxon>Pentapetalae</taxon>
        <taxon>rosids</taxon>
        <taxon>fabids</taxon>
        <taxon>Fagales</taxon>
        <taxon>Fagaceae</taxon>
        <taxon>Lithocarpus</taxon>
    </lineage>
</organism>
<dbReference type="EMBL" id="JAZDWU010000012">
    <property type="protein sequence ID" value="KAK9984374.1"/>
    <property type="molecule type" value="Genomic_DNA"/>
</dbReference>
<sequence>MVSPISCLSILVIPLLVTSLFYQVSNACVNATYLDRICNQSSSYELCKSTFASDNRTSTADLTDLLLISYSSNMNLLETTIANRIPKILELLNDPLDKARLQNCQTDFIYALGKLSGAYLASSSKNYRKAVNLTTDAYVKNVECEKEYDTTNRASPIADVPQNVTGLIFVSYAILHEIPPPT</sequence>
<feature type="domain" description="Pectinesterase inhibitor" evidence="5">
    <location>
        <begin position="29"/>
        <end position="174"/>
    </location>
</feature>
<dbReference type="PANTHER" id="PTHR36710:SF18">
    <property type="entry name" value="PECTINESTERASE INHIBITOR 5-RELATED"/>
    <property type="match status" value="1"/>
</dbReference>
<evidence type="ECO:0000256" key="3">
    <source>
        <dbReference type="ARBA" id="ARBA00038471"/>
    </source>
</evidence>
<dbReference type="Gene3D" id="1.20.140.40">
    <property type="entry name" value="Invertase/pectin methylesterase inhibitor family protein"/>
    <property type="match status" value="1"/>
</dbReference>
<protein>
    <recommendedName>
        <fullName evidence="5">Pectinesterase inhibitor domain-containing protein</fullName>
    </recommendedName>
</protein>
<comment type="similarity">
    <text evidence="3">Belongs to the PMEI family.</text>
</comment>
<gene>
    <name evidence="6" type="ORF">SO802_033899</name>
</gene>
<evidence type="ECO:0000259" key="5">
    <source>
        <dbReference type="SMART" id="SM00856"/>
    </source>
</evidence>
<keyword evidence="1 4" id="KW-0732">Signal</keyword>
<proteinExistence type="inferred from homology"/>
<feature type="chain" id="PRO_5043934919" description="Pectinesterase inhibitor domain-containing protein" evidence="4">
    <location>
        <begin position="28"/>
        <end position="182"/>
    </location>
</feature>
<dbReference type="GO" id="GO:0004857">
    <property type="term" value="F:enzyme inhibitor activity"/>
    <property type="evidence" value="ECO:0007669"/>
    <property type="project" value="InterPro"/>
</dbReference>
<dbReference type="NCBIfam" id="TIGR01614">
    <property type="entry name" value="PME_inhib"/>
    <property type="match status" value="1"/>
</dbReference>
<evidence type="ECO:0000256" key="1">
    <source>
        <dbReference type="ARBA" id="ARBA00022729"/>
    </source>
</evidence>
<dbReference type="InterPro" id="IPR035513">
    <property type="entry name" value="Invertase/methylesterase_inhib"/>
</dbReference>
<keyword evidence="2" id="KW-1015">Disulfide bond</keyword>
<keyword evidence="7" id="KW-1185">Reference proteome</keyword>
<name>A0AAW2BHB2_9ROSI</name>
<feature type="signal peptide" evidence="4">
    <location>
        <begin position="1"/>
        <end position="27"/>
    </location>
</feature>
<dbReference type="SMART" id="SM00856">
    <property type="entry name" value="PMEI"/>
    <property type="match status" value="1"/>
</dbReference>
<dbReference type="Pfam" id="PF04043">
    <property type="entry name" value="PMEI"/>
    <property type="match status" value="1"/>
</dbReference>
<accession>A0AAW2BHB2</accession>
<evidence type="ECO:0000313" key="7">
    <source>
        <dbReference type="Proteomes" id="UP001459277"/>
    </source>
</evidence>
<dbReference type="AlphaFoldDB" id="A0AAW2BHB2"/>
<dbReference type="InterPro" id="IPR052421">
    <property type="entry name" value="PCW_Enzyme_Inhibitor"/>
</dbReference>